<dbReference type="AlphaFoldDB" id="A0A6A6N0S1"/>
<dbReference type="SUPFAM" id="SSF52096">
    <property type="entry name" value="ClpP/crotonase"/>
    <property type="match status" value="1"/>
</dbReference>
<keyword evidence="7" id="KW-1185">Reference proteome</keyword>
<dbReference type="InterPro" id="IPR032259">
    <property type="entry name" value="HIBYL-CoA-H"/>
</dbReference>
<comment type="catalytic activity">
    <reaction evidence="1 4">
        <text>3-hydroxy-2-methylpropanoyl-CoA + H2O = 3-hydroxy-2-methylpropanoate + CoA + H(+)</text>
        <dbReference type="Rhea" id="RHEA:20888"/>
        <dbReference type="ChEBI" id="CHEBI:11805"/>
        <dbReference type="ChEBI" id="CHEBI:15377"/>
        <dbReference type="ChEBI" id="CHEBI:15378"/>
        <dbReference type="ChEBI" id="CHEBI:57287"/>
        <dbReference type="ChEBI" id="CHEBI:57340"/>
        <dbReference type="EC" id="3.1.2.4"/>
    </reaction>
</comment>
<dbReference type="GO" id="GO:0003860">
    <property type="term" value="F:3-hydroxyisobutyryl-CoA hydrolase activity"/>
    <property type="evidence" value="ECO:0007669"/>
    <property type="project" value="UniProtKB-UniRule"/>
</dbReference>
<comment type="caution">
    <text evidence="6">The sequence shown here is derived from an EMBL/GenBank/DDBJ whole genome shotgun (WGS) entry which is preliminary data.</text>
</comment>
<reference evidence="6 7" key="1">
    <citation type="journal article" date="2020" name="Mol. Plant">
        <title>The Chromosome-Based Rubber Tree Genome Provides New Insights into Spurge Genome Evolution and Rubber Biosynthesis.</title>
        <authorList>
            <person name="Liu J."/>
            <person name="Shi C."/>
            <person name="Shi C.C."/>
            <person name="Li W."/>
            <person name="Zhang Q.J."/>
            <person name="Zhang Y."/>
            <person name="Li K."/>
            <person name="Lu H.F."/>
            <person name="Shi C."/>
            <person name="Zhu S.T."/>
            <person name="Xiao Z.Y."/>
            <person name="Nan H."/>
            <person name="Yue Y."/>
            <person name="Zhu X.G."/>
            <person name="Wu Y."/>
            <person name="Hong X.N."/>
            <person name="Fan G.Y."/>
            <person name="Tong Y."/>
            <person name="Zhang D."/>
            <person name="Mao C.L."/>
            <person name="Liu Y.L."/>
            <person name="Hao S.J."/>
            <person name="Liu W.Q."/>
            <person name="Lv M.Q."/>
            <person name="Zhang H.B."/>
            <person name="Liu Y."/>
            <person name="Hu-Tang G.R."/>
            <person name="Wang J.P."/>
            <person name="Wang J.H."/>
            <person name="Sun Y.H."/>
            <person name="Ni S.B."/>
            <person name="Chen W.B."/>
            <person name="Zhang X.C."/>
            <person name="Jiao Y.N."/>
            <person name="Eichler E.E."/>
            <person name="Li G.H."/>
            <person name="Liu X."/>
            <person name="Gao L.Z."/>
        </authorList>
    </citation>
    <scope>NUCLEOTIDE SEQUENCE [LARGE SCALE GENOMIC DNA]</scope>
    <source>
        <strain evidence="7">cv. GT1</strain>
        <tissue evidence="6">Leaf</tissue>
    </source>
</reference>
<evidence type="ECO:0000256" key="2">
    <source>
        <dbReference type="ARBA" id="ARBA00011915"/>
    </source>
</evidence>
<dbReference type="InterPro" id="IPR029045">
    <property type="entry name" value="ClpP/crotonase-like_dom_sf"/>
</dbReference>
<feature type="domain" description="Enoyl-CoA hydratase/isomerase" evidence="5">
    <location>
        <begin position="45"/>
        <end position="119"/>
    </location>
</feature>
<evidence type="ECO:0000256" key="4">
    <source>
        <dbReference type="RuleBase" id="RU369070"/>
    </source>
</evidence>
<evidence type="ECO:0000313" key="6">
    <source>
        <dbReference type="EMBL" id="KAF2318156.1"/>
    </source>
</evidence>
<protein>
    <recommendedName>
        <fullName evidence="2 4">3-hydroxyisobutyryl-CoA hydrolase</fullName>
        <shortName evidence="4">HIB-CoA hydrolase</shortName>
        <shortName evidence="4">HIBYL-CoA-H</shortName>
        <ecNumber evidence="2 4">3.1.2.4</ecNumber>
    </recommendedName>
    <alternativeName>
        <fullName evidence="4">3-hydroxyisobutyryl-coenzyme A hydrolase</fullName>
    </alternativeName>
</protein>
<organism evidence="6 7">
    <name type="scientific">Hevea brasiliensis</name>
    <name type="common">Para rubber tree</name>
    <name type="synonym">Siphonia brasiliensis</name>
    <dbReference type="NCBI Taxonomy" id="3981"/>
    <lineage>
        <taxon>Eukaryota</taxon>
        <taxon>Viridiplantae</taxon>
        <taxon>Streptophyta</taxon>
        <taxon>Embryophyta</taxon>
        <taxon>Tracheophyta</taxon>
        <taxon>Spermatophyta</taxon>
        <taxon>Magnoliopsida</taxon>
        <taxon>eudicotyledons</taxon>
        <taxon>Gunneridae</taxon>
        <taxon>Pentapetalae</taxon>
        <taxon>rosids</taxon>
        <taxon>fabids</taxon>
        <taxon>Malpighiales</taxon>
        <taxon>Euphorbiaceae</taxon>
        <taxon>Crotonoideae</taxon>
        <taxon>Micrandreae</taxon>
        <taxon>Hevea</taxon>
    </lineage>
</organism>
<comment type="function">
    <text evidence="4">Hydrolyzes 3-hydroxyisobutyryl-CoA (HIBYL-CoA), a saline catabolite. Has high activity toward isobutyryl-CoA. Could be an isobutyryl-CoA dehydrogenase that functions in valine catabolism.</text>
</comment>
<dbReference type="CDD" id="cd06558">
    <property type="entry name" value="crotonase-like"/>
    <property type="match status" value="1"/>
</dbReference>
<evidence type="ECO:0000256" key="1">
    <source>
        <dbReference type="ARBA" id="ARBA00001709"/>
    </source>
</evidence>
<dbReference type="GO" id="GO:0006574">
    <property type="term" value="P:L-valine catabolic process"/>
    <property type="evidence" value="ECO:0007669"/>
    <property type="project" value="UniProtKB-UniRule"/>
</dbReference>
<comment type="similarity">
    <text evidence="4">Belongs to the enoyl-CoA hydratase/isomerase family.</text>
</comment>
<gene>
    <name evidence="6" type="ORF">GH714_001398</name>
</gene>
<evidence type="ECO:0000256" key="3">
    <source>
        <dbReference type="ARBA" id="ARBA00022801"/>
    </source>
</evidence>
<dbReference type="EC" id="3.1.2.4" evidence="2 4"/>
<feature type="domain" description="Enoyl-CoA hydratase/isomerase" evidence="5">
    <location>
        <begin position="143"/>
        <end position="199"/>
    </location>
</feature>
<dbReference type="PANTHER" id="PTHR43176:SF3">
    <property type="entry name" value="3-HYDROXYISOBUTYRYL-COA HYDROLASE, MITOCHONDRIAL"/>
    <property type="match status" value="1"/>
</dbReference>
<dbReference type="PANTHER" id="PTHR43176">
    <property type="entry name" value="3-HYDROXYISOBUTYRYL-COA HYDROLASE-RELATED"/>
    <property type="match status" value="1"/>
</dbReference>
<dbReference type="Pfam" id="PF16113">
    <property type="entry name" value="ECH_2"/>
    <property type="match status" value="2"/>
</dbReference>
<evidence type="ECO:0000313" key="7">
    <source>
        <dbReference type="Proteomes" id="UP000467840"/>
    </source>
</evidence>
<dbReference type="EMBL" id="JAAGAX010000003">
    <property type="protein sequence ID" value="KAF2318156.1"/>
    <property type="molecule type" value="Genomic_DNA"/>
</dbReference>
<name>A0A6A6N0S1_HEVBR</name>
<sequence length="208" mass="22995">MRRCRSKTQREADGEERMAMTVRGNPVEPCRVPDCANLWDLGLDSLNALSIEMVSRQLELFIAYEEDPNVKLLVLKGNGRAFCAGGDVSAAVRDILEGVKFFGKQFILNCVMATYAKPHGVHSIIYIYISYNFQMHSLIPLKASILNGIVMGGGGGASIHERFRVATENSVFATPETALGLFPDVGVSYFLSRLSRFFGNATYILDYP</sequence>
<keyword evidence="3 4" id="KW-0378">Hydrolase</keyword>
<dbReference type="Proteomes" id="UP000467840">
    <property type="component" value="Chromosome 10"/>
</dbReference>
<dbReference type="InterPro" id="IPR045004">
    <property type="entry name" value="ECH_dom"/>
</dbReference>
<evidence type="ECO:0000259" key="5">
    <source>
        <dbReference type="Pfam" id="PF16113"/>
    </source>
</evidence>
<comment type="pathway">
    <text evidence="4">Amino-acid degradation; L-valine degradation.</text>
</comment>
<dbReference type="Gene3D" id="3.90.226.10">
    <property type="entry name" value="2-enoyl-CoA Hydratase, Chain A, domain 1"/>
    <property type="match status" value="1"/>
</dbReference>
<proteinExistence type="inferred from homology"/>
<accession>A0A6A6N0S1</accession>